<feature type="compositionally biased region" description="Basic and acidic residues" evidence="1">
    <location>
        <begin position="638"/>
        <end position="647"/>
    </location>
</feature>
<reference evidence="3" key="1">
    <citation type="journal article" date="2013" name="Genetics">
        <title>The draft genome and transcriptome of Panagrellus redivivus are shaped by the harsh demands of a free-living lifestyle.</title>
        <authorList>
            <person name="Srinivasan J."/>
            <person name="Dillman A.R."/>
            <person name="Macchietto M.G."/>
            <person name="Heikkinen L."/>
            <person name="Lakso M."/>
            <person name="Fracchia K.M."/>
            <person name="Antoshechkin I."/>
            <person name="Mortazavi A."/>
            <person name="Wong G."/>
            <person name="Sternberg P.W."/>
        </authorList>
    </citation>
    <scope>NUCLEOTIDE SEQUENCE [LARGE SCALE GENOMIC DNA]</scope>
    <source>
        <strain evidence="3">MT8872</strain>
    </source>
</reference>
<feature type="compositionally biased region" description="Basic and acidic residues" evidence="1">
    <location>
        <begin position="816"/>
        <end position="825"/>
    </location>
</feature>
<feature type="region of interest" description="Disordered" evidence="1">
    <location>
        <begin position="1250"/>
        <end position="1394"/>
    </location>
</feature>
<dbReference type="PANTHER" id="PTHR24216:SF65">
    <property type="entry name" value="PAXILLIN-LIKE PROTEIN 1"/>
    <property type="match status" value="1"/>
</dbReference>
<feature type="region of interest" description="Disordered" evidence="1">
    <location>
        <begin position="668"/>
        <end position="840"/>
    </location>
</feature>
<evidence type="ECO:0000313" key="3">
    <source>
        <dbReference type="Proteomes" id="UP000492821"/>
    </source>
</evidence>
<feature type="compositionally biased region" description="Polar residues" evidence="1">
    <location>
        <begin position="828"/>
        <end position="840"/>
    </location>
</feature>
<feature type="region of interest" description="Disordered" evidence="1">
    <location>
        <begin position="1453"/>
        <end position="1474"/>
    </location>
</feature>
<feature type="compositionally biased region" description="Basic and acidic residues" evidence="1">
    <location>
        <begin position="1250"/>
        <end position="1265"/>
    </location>
</feature>
<feature type="compositionally biased region" description="Basic residues" evidence="1">
    <location>
        <begin position="668"/>
        <end position="678"/>
    </location>
</feature>
<feature type="compositionally biased region" description="Acidic residues" evidence="1">
    <location>
        <begin position="719"/>
        <end position="730"/>
    </location>
</feature>
<dbReference type="Proteomes" id="UP000492821">
    <property type="component" value="Unassembled WGS sequence"/>
</dbReference>
<reference evidence="4" key="2">
    <citation type="submission" date="2020-10" db="UniProtKB">
        <authorList>
            <consortium name="WormBaseParasite"/>
        </authorList>
    </citation>
    <scope>IDENTIFICATION</scope>
</reference>
<keyword evidence="3" id="KW-1185">Reference proteome</keyword>
<feature type="compositionally biased region" description="Acidic residues" evidence="1">
    <location>
        <begin position="684"/>
        <end position="694"/>
    </location>
</feature>
<feature type="compositionally biased region" description="Acidic residues" evidence="1">
    <location>
        <begin position="601"/>
        <end position="610"/>
    </location>
</feature>
<protein>
    <submittedName>
        <fullName evidence="4">Titin</fullName>
    </submittedName>
</protein>
<proteinExistence type="predicted"/>
<feature type="signal peptide" evidence="2">
    <location>
        <begin position="1"/>
        <end position="20"/>
    </location>
</feature>
<feature type="compositionally biased region" description="Acidic residues" evidence="1">
    <location>
        <begin position="788"/>
        <end position="800"/>
    </location>
</feature>
<feature type="compositionally biased region" description="Basic and acidic residues" evidence="1">
    <location>
        <begin position="1302"/>
        <end position="1311"/>
    </location>
</feature>
<feature type="compositionally biased region" description="Basic and acidic residues" evidence="1">
    <location>
        <begin position="572"/>
        <end position="585"/>
    </location>
</feature>
<feature type="compositionally biased region" description="Acidic residues" evidence="1">
    <location>
        <begin position="771"/>
        <end position="781"/>
    </location>
</feature>
<sequence>MYYLLFAFCLLTIASKPSYGACEVGHQKVLVLGHSGYNISKLAFVHRLFNDTRFDENFFAGDTGATFFALHSDDSGAWETHFDQHLVRTTFAGAEACTVIVSSKGTDEMSLDELHILREMIYYINGGLIVVEFGNKASQTIVILEHSTFCWGSATLDLGVSNHVLLCNDIKTTEIPLLRDVKITHNLEDVDNTYFEELPVASTWPTFFPSAMAAESKNKRPSKKTIQPSPRELYWKPVRRSPEAEVPVVVHPGEDKKVLCKYRKSCYESGMRPVIESNLFASTSDTSVPDQTVKPSEDTIDDVTELKVRCKYRPSCYADSGIEMNETNKKKSQHVLASKNTVVIKPAKKPKTLREIAKEAADKVEERDKNPTKHTKVTKIELHFDENEEKLAKKNRCKYRKSCYETDVIPELEETFTVPIWLTPSAISAAVHQAIGKEQSPPPKDFDEQSELEQKVTCKYRKSCYGNGKLPEKLHEEKFTVKEVIEQHTVRLSKEVRCKYRKSCYESGIVPDLNAPAPVVVEEKPKSVPTTLSDLKVHCKYRKSCYQETALAEQAANDDDDDDDGTTDNEEGDKITDDSNETKDTDGDDDDDNSAEVPANAEDDDDESDDSTLTPAEAVEIVEETIKPVIEEIIEATPTDKKGKPTEPEPLPMHVIEKIAEEVIATKAKKAKASKLKKAAPPVEEPEEVNEEPVEVPPPKPKKTKKGKKSVEPVVDPIPDSEEVPEEPEDVPPPKPKKSKKAKTSVVEPETAEAEPIRPKKSKKVPKVVEEINEAPYEEELSERADEAMEPPEDDDEEEFIPPPVPVKTSKKEKRSIKTGDDKPETTALPSSNDQADTVVQKVDVTNLNADTKNLCKYRKSCYATGELRQPRHHTWLQDAEEAIEHAYANAKDEIRVLTADELRHRSEEHKKLACKFRKSCYETGILPPLEDWLYVKLEHQAEKLYHDLEDEIKIIEGDEHAHRTLERKKLNCKYRKSCYETGKLPPLEDWLYVKLEHQAEKLYHDFEDEIKIIEGDEYAHRTLERKKLKCKYRKSCYETGKLPPLEDWLYVKLEHQAEKLYHDFEDEIKVIEGDEYAHRTLERKKLNCKYRKSCYETGVLPPLEDWLFVKLEHRAEDFYHNLQDEVEIIERDEHKHRALEKKKLSCKYRKSCYKSGKVPEIPPMFGSTTAAKVEKPAPKAEDWSQKSDEEKKFDCRYRKSCYDTGILPREIGEPTIETVINSIKENPKETVQQRCKYRKSCYDDAEISAPKEDHATVESKKPPVIDEDTLVVKVPKETVQKASKPKRAEPKTDDSDDAEEKSEKVDEKPAKKQKKKQQQADKPKKAAKKAAPPPPPPKPEPESDDDDDDEEQYKEIPQKTPPPPPQAKSKTKEADTVEQQAPPAKQPEFNAVQLAKNTTTELKVVCKYRHSCYATAARGELPPDQLFRVKGERCSLYRNSCRQKLGLPPVVRAPIGPNGRKLCRRKKPDEKKS</sequence>
<feature type="chain" id="PRO_5028925285" evidence="2">
    <location>
        <begin position="21"/>
        <end position="1474"/>
    </location>
</feature>
<dbReference type="PANTHER" id="PTHR24216">
    <property type="entry name" value="PAXILLIN-RELATED"/>
    <property type="match status" value="1"/>
</dbReference>
<keyword evidence="2" id="KW-0732">Signal</keyword>
<dbReference type="WBParaSite" id="Pan_g3977.t1">
    <property type="protein sequence ID" value="Pan_g3977.t1"/>
    <property type="gene ID" value="Pan_g3977"/>
</dbReference>
<organism evidence="3 4">
    <name type="scientific">Panagrellus redivivus</name>
    <name type="common">Microworm</name>
    <dbReference type="NCBI Taxonomy" id="6233"/>
    <lineage>
        <taxon>Eukaryota</taxon>
        <taxon>Metazoa</taxon>
        <taxon>Ecdysozoa</taxon>
        <taxon>Nematoda</taxon>
        <taxon>Chromadorea</taxon>
        <taxon>Rhabditida</taxon>
        <taxon>Tylenchina</taxon>
        <taxon>Panagrolaimomorpha</taxon>
        <taxon>Panagrolaimoidea</taxon>
        <taxon>Panagrolaimidae</taxon>
        <taxon>Panagrellus</taxon>
    </lineage>
</organism>
<name>A0A7E4ZYP4_PANRE</name>
<accession>A0A7E4ZYP4</accession>
<evidence type="ECO:0000256" key="2">
    <source>
        <dbReference type="SAM" id="SignalP"/>
    </source>
</evidence>
<evidence type="ECO:0000256" key="1">
    <source>
        <dbReference type="SAM" id="MobiDB-lite"/>
    </source>
</evidence>
<evidence type="ECO:0000313" key="4">
    <source>
        <dbReference type="WBParaSite" id="Pan_g3977.t1"/>
    </source>
</evidence>
<feature type="compositionally biased region" description="Acidic residues" evidence="1">
    <location>
        <begin position="1343"/>
        <end position="1353"/>
    </location>
</feature>
<feature type="compositionally biased region" description="Acidic residues" evidence="1">
    <location>
        <begin position="556"/>
        <end position="571"/>
    </location>
</feature>
<feature type="region of interest" description="Disordered" evidence="1">
    <location>
        <begin position="552"/>
        <end position="653"/>
    </location>
</feature>